<keyword evidence="4" id="KW-1185">Reference proteome</keyword>
<dbReference type="RefSeq" id="WP_184674952.1">
    <property type="nucleotide sequence ID" value="NZ_BAABAI010000021.1"/>
</dbReference>
<comment type="caution">
    <text evidence="3">The sequence shown here is derived from an EMBL/GenBank/DDBJ whole genome shotgun (WGS) entry which is preliminary data.</text>
</comment>
<evidence type="ECO:0000256" key="2">
    <source>
        <dbReference type="SAM" id="Phobius"/>
    </source>
</evidence>
<feature type="compositionally biased region" description="Basic and acidic residues" evidence="1">
    <location>
        <begin position="176"/>
        <end position="193"/>
    </location>
</feature>
<reference evidence="3 4" key="1">
    <citation type="submission" date="2020-08" db="EMBL/GenBank/DDBJ databases">
        <title>Sequencing the genomes of 1000 actinobacteria strains.</title>
        <authorList>
            <person name="Klenk H.-P."/>
        </authorList>
    </citation>
    <scope>NUCLEOTIDE SEQUENCE [LARGE SCALE GENOMIC DNA]</scope>
    <source>
        <strain evidence="3 4">DSM 45084</strain>
    </source>
</reference>
<evidence type="ECO:0000313" key="3">
    <source>
        <dbReference type="EMBL" id="MBB4969272.1"/>
    </source>
</evidence>
<feature type="region of interest" description="Disordered" evidence="1">
    <location>
        <begin position="173"/>
        <end position="203"/>
    </location>
</feature>
<feature type="transmembrane region" description="Helical" evidence="2">
    <location>
        <begin position="137"/>
        <end position="155"/>
    </location>
</feature>
<accession>A0A7W7WZG3</accession>
<name>A0A7W7WZG3_9PSEU</name>
<feature type="compositionally biased region" description="Polar residues" evidence="1">
    <location>
        <begin position="194"/>
        <end position="203"/>
    </location>
</feature>
<gene>
    <name evidence="3" type="ORF">F4559_006631</name>
</gene>
<sequence length="203" mass="22400">MDEVEAMTRAGESVGKAVRAVRRRAVQAGHAGADAAVHLAERGQGKLAERGVTADHLRGIVADKAGLLVEKAEAAEKSTRRTRRQLAKKAKAVRKDLLRTAERARKDAKVRTKEIRKAAKQARKDYAKSRHPKGRRWPWVVGILTAGVVAAYVALSRKPEEVLLEDDAFLEDEAFPEPRGRHTDDATLREQAHSARNGQISDH</sequence>
<keyword evidence="2" id="KW-0472">Membrane</keyword>
<evidence type="ECO:0000256" key="1">
    <source>
        <dbReference type="SAM" id="MobiDB-lite"/>
    </source>
</evidence>
<keyword evidence="2" id="KW-0812">Transmembrane</keyword>
<evidence type="ECO:0000313" key="4">
    <source>
        <dbReference type="Proteomes" id="UP000542674"/>
    </source>
</evidence>
<keyword evidence="2" id="KW-1133">Transmembrane helix</keyword>
<protein>
    <submittedName>
        <fullName evidence="3">Uncharacterized protein</fullName>
    </submittedName>
</protein>
<dbReference type="EMBL" id="JACHJS010000001">
    <property type="protein sequence ID" value="MBB4969272.1"/>
    <property type="molecule type" value="Genomic_DNA"/>
</dbReference>
<proteinExistence type="predicted"/>
<dbReference type="Proteomes" id="UP000542674">
    <property type="component" value="Unassembled WGS sequence"/>
</dbReference>
<organism evidence="3 4">
    <name type="scientific">Saccharothrix violaceirubra</name>
    <dbReference type="NCBI Taxonomy" id="413306"/>
    <lineage>
        <taxon>Bacteria</taxon>
        <taxon>Bacillati</taxon>
        <taxon>Actinomycetota</taxon>
        <taxon>Actinomycetes</taxon>
        <taxon>Pseudonocardiales</taxon>
        <taxon>Pseudonocardiaceae</taxon>
        <taxon>Saccharothrix</taxon>
    </lineage>
</organism>
<dbReference type="AlphaFoldDB" id="A0A7W7WZG3"/>